<feature type="domain" description="HTH tetR-type" evidence="2">
    <location>
        <begin position="4"/>
        <end position="63"/>
    </location>
</feature>
<accession>A0A645F9V9</accession>
<organism evidence="3">
    <name type="scientific">bioreactor metagenome</name>
    <dbReference type="NCBI Taxonomy" id="1076179"/>
    <lineage>
        <taxon>unclassified sequences</taxon>
        <taxon>metagenomes</taxon>
        <taxon>ecological metagenomes</taxon>
    </lineage>
</organism>
<comment type="caution">
    <text evidence="3">The sequence shown here is derived from an EMBL/GenBank/DDBJ whole genome shotgun (WGS) entry which is preliminary data.</text>
</comment>
<protein>
    <recommendedName>
        <fullName evidence="2">HTH tetR-type domain-containing protein</fullName>
    </recommendedName>
</protein>
<name>A0A645F9V9_9ZZZZ</name>
<evidence type="ECO:0000256" key="1">
    <source>
        <dbReference type="ARBA" id="ARBA00023125"/>
    </source>
</evidence>
<evidence type="ECO:0000259" key="2">
    <source>
        <dbReference type="PROSITE" id="PS50977"/>
    </source>
</evidence>
<sequence length="200" mass="23343">MSRVNSREKYIEELFSLFKKTGLNLTMDEIAKGINLTKKTLYNNFSGKDELMRLVMQHVIGDIEFQINLGLNQGRNAIEALYLTSNMLNKALEGIGPKLLSDTAKYLPDLKVLDHTDRLSFYSRIIKENMQRGMNEKLYRENLNIDLITLFFTSAMAKFYSWDGAYIYLKDPYVFHSELIRYHLESVVNNEGRKILKSFF</sequence>
<proteinExistence type="predicted"/>
<dbReference type="SUPFAM" id="SSF46689">
    <property type="entry name" value="Homeodomain-like"/>
    <property type="match status" value="1"/>
</dbReference>
<reference evidence="3" key="1">
    <citation type="submission" date="2019-08" db="EMBL/GenBank/DDBJ databases">
        <authorList>
            <person name="Kucharzyk K."/>
            <person name="Murdoch R.W."/>
            <person name="Higgins S."/>
            <person name="Loffler F."/>
        </authorList>
    </citation>
    <scope>NUCLEOTIDE SEQUENCE</scope>
</reference>
<dbReference type="PROSITE" id="PS50977">
    <property type="entry name" value="HTH_TETR_2"/>
    <property type="match status" value="1"/>
</dbReference>
<dbReference type="Pfam" id="PF00440">
    <property type="entry name" value="TetR_N"/>
    <property type="match status" value="1"/>
</dbReference>
<keyword evidence="1" id="KW-0238">DNA-binding</keyword>
<dbReference type="Gene3D" id="1.10.357.10">
    <property type="entry name" value="Tetracycline Repressor, domain 2"/>
    <property type="match status" value="1"/>
</dbReference>
<dbReference type="AlphaFoldDB" id="A0A645F9V9"/>
<dbReference type="InterPro" id="IPR009057">
    <property type="entry name" value="Homeodomain-like_sf"/>
</dbReference>
<gene>
    <name evidence="3" type="ORF">SDC9_156542</name>
</gene>
<dbReference type="InterPro" id="IPR001647">
    <property type="entry name" value="HTH_TetR"/>
</dbReference>
<evidence type="ECO:0000313" key="3">
    <source>
        <dbReference type="EMBL" id="MPN09253.1"/>
    </source>
</evidence>
<dbReference type="EMBL" id="VSSQ01055354">
    <property type="protein sequence ID" value="MPN09253.1"/>
    <property type="molecule type" value="Genomic_DNA"/>
</dbReference>
<dbReference type="GO" id="GO:0003677">
    <property type="term" value="F:DNA binding"/>
    <property type="evidence" value="ECO:0007669"/>
    <property type="project" value="UniProtKB-KW"/>
</dbReference>